<accession>A0A1M8A8R3</accession>
<name>A0A1M8A8R3_MALS4</name>
<feature type="domain" description="NADP-dependent oxidoreductase" evidence="1">
    <location>
        <begin position="60"/>
        <end position="267"/>
    </location>
</feature>
<dbReference type="PANTHER" id="PTHR42686">
    <property type="entry name" value="GH17980P-RELATED"/>
    <property type="match status" value="1"/>
</dbReference>
<proteinExistence type="predicted"/>
<reference evidence="3" key="1">
    <citation type="journal article" date="2017" name="Nucleic Acids Res.">
        <title>Proteogenomics produces comprehensive and highly accurate protein-coding gene annotation in a complete genome assembly of Malassezia sympodialis.</title>
        <authorList>
            <person name="Zhu Y."/>
            <person name="Engstroem P.G."/>
            <person name="Tellgren-Roth C."/>
            <person name="Baudo C.D."/>
            <person name="Kennell J.C."/>
            <person name="Sun S."/>
            <person name="Billmyre R.B."/>
            <person name="Schroeder M.S."/>
            <person name="Andersson A."/>
            <person name="Holm T."/>
            <person name="Sigurgeirsson B."/>
            <person name="Wu G."/>
            <person name="Sankaranarayanan S.R."/>
            <person name="Siddharthan R."/>
            <person name="Sanyal K."/>
            <person name="Lundeberg J."/>
            <person name="Nystedt B."/>
            <person name="Boekhout T."/>
            <person name="Dawson T.L. Jr."/>
            <person name="Heitman J."/>
            <person name="Scheynius A."/>
            <person name="Lehtioe J."/>
        </authorList>
    </citation>
    <scope>NUCLEOTIDE SEQUENCE [LARGE SCALE GENOMIC DNA]</scope>
    <source>
        <strain evidence="3">ATCC 42132</strain>
    </source>
</reference>
<dbReference type="Gene3D" id="3.20.20.100">
    <property type="entry name" value="NADP-dependent oxidoreductase domain"/>
    <property type="match status" value="1"/>
</dbReference>
<dbReference type="GO" id="GO:0070485">
    <property type="term" value="P:dehydro-D-arabinono-1,4-lactone biosynthetic process"/>
    <property type="evidence" value="ECO:0007669"/>
    <property type="project" value="TreeGrafter"/>
</dbReference>
<dbReference type="InterPro" id="IPR020471">
    <property type="entry name" value="AKR"/>
</dbReference>
<dbReference type="Pfam" id="PF00248">
    <property type="entry name" value="Aldo_ket_red"/>
    <property type="match status" value="1"/>
</dbReference>
<dbReference type="STRING" id="1230383.A0A1M8A8R3"/>
<dbReference type="Proteomes" id="UP000186303">
    <property type="component" value="Chromosome 5"/>
</dbReference>
<dbReference type="PANTHER" id="PTHR42686:SF1">
    <property type="entry name" value="GH17980P-RELATED"/>
    <property type="match status" value="1"/>
</dbReference>
<evidence type="ECO:0000313" key="2">
    <source>
        <dbReference type="EMBL" id="SHO78823.1"/>
    </source>
</evidence>
<keyword evidence="3" id="KW-1185">Reference proteome</keyword>
<organism evidence="2 3">
    <name type="scientific">Malassezia sympodialis (strain ATCC 42132)</name>
    <name type="common">Atopic eczema-associated yeast</name>
    <dbReference type="NCBI Taxonomy" id="1230383"/>
    <lineage>
        <taxon>Eukaryota</taxon>
        <taxon>Fungi</taxon>
        <taxon>Dikarya</taxon>
        <taxon>Basidiomycota</taxon>
        <taxon>Ustilaginomycotina</taxon>
        <taxon>Malasseziomycetes</taxon>
        <taxon>Malasseziales</taxon>
        <taxon>Malasseziaceae</taxon>
        <taxon>Malassezia</taxon>
    </lineage>
</organism>
<dbReference type="InterPro" id="IPR023210">
    <property type="entry name" value="NADP_OxRdtase_dom"/>
</dbReference>
<dbReference type="EMBL" id="LT671825">
    <property type="protein sequence ID" value="SHO78823.1"/>
    <property type="molecule type" value="Genomic_DNA"/>
</dbReference>
<dbReference type="AlphaFoldDB" id="A0A1M8A8R3"/>
<gene>
    <name evidence="2" type="ORF">MSYG_3171</name>
</gene>
<dbReference type="OMA" id="PYYFPSE"/>
<evidence type="ECO:0000259" key="1">
    <source>
        <dbReference type="Pfam" id="PF00248"/>
    </source>
</evidence>
<sequence>MPVPPPNDPPLTSFGALVRLDELPTDDLRGGKAPWASAAPPLRDLRTQASPLWFGGGVFGHGMYNEDSVLTSNAAVRALRLAFNYGINALDSSPYYFPSELVLGRALRILAPEHPRDSYFLVTKCGRYGPLRSQFDYSPERIRTSIQQSLARLGTTYLDGALLHDAEFVSAQPAIALTDEGRWLAASAVGLSDKYTPDEARRLLGIAPDDAARIRGPGDEAVLQAARTLFELKDAGVVRNVGISGYPLGELVRLSRLIASHAPYRSLDMVLSYSNHTLHADLLPAWQALFDASPSGAPWTPPMLLNASPFSMGLLADRGPPAWHPADATLRTATHAALQEIQQDAAARTASPIPADQVLATTALFRGLRGSEVVTRDGVPALRTLLGMSNTDEVHTAIATYRILAAHGDPARAQLAAYEALVRQRLVEAGSADQTWASPPADA</sequence>
<protein>
    <submittedName>
        <fullName evidence="2">Similar to S.cerevisiae protein ARA2 (NAD-dependent arabinose dehydrogenase)</fullName>
    </submittedName>
</protein>
<dbReference type="InterPro" id="IPR036812">
    <property type="entry name" value="NAD(P)_OxRdtase_dom_sf"/>
</dbReference>
<dbReference type="GO" id="GO:0005829">
    <property type="term" value="C:cytosol"/>
    <property type="evidence" value="ECO:0007669"/>
    <property type="project" value="TreeGrafter"/>
</dbReference>
<dbReference type="GO" id="GO:0045290">
    <property type="term" value="F:D-arabinose 1-dehydrogenase [NAD(P)+] activity"/>
    <property type="evidence" value="ECO:0007669"/>
    <property type="project" value="TreeGrafter"/>
</dbReference>
<evidence type="ECO:0000313" key="3">
    <source>
        <dbReference type="Proteomes" id="UP000186303"/>
    </source>
</evidence>
<dbReference type="OrthoDB" id="5286008at2759"/>
<dbReference type="SUPFAM" id="SSF51430">
    <property type="entry name" value="NAD(P)-linked oxidoreductase"/>
    <property type="match status" value="1"/>
</dbReference>